<evidence type="ECO:0000259" key="2">
    <source>
        <dbReference type="Pfam" id="PF02470"/>
    </source>
</evidence>
<dbReference type="InterPro" id="IPR052336">
    <property type="entry name" value="MlaD_Phospholipid_Transporter"/>
</dbReference>
<feature type="domain" description="Mce/MlaD" evidence="2">
    <location>
        <begin position="35"/>
        <end position="109"/>
    </location>
</feature>
<keyword evidence="5" id="KW-1185">Reference proteome</keyword>
<dbReference type="Proteomes" id="UP000279306">
    <property type="component" value="Chromosome"/>
</dbReference>
<dbReference type="AlphaFoldDB" id="A0A3S4SND3"/>
<feature type="domain" description="Mammalian cell entry C-terminal" evidence="3">
    <location>
        <begin position="119"/>
        <end position="293"/>
    </location>
</feature>
<proteinExistence type="predicted"/>
<gene>
    <name evidence="4" type="ORF">NCTC10437_03884</name>
</gene>
<name>A0A3S4SND3_MYCAU</name>
<feature type="region of interest" description="Disordered" evidence="1">
    <location>
        <begin position="383"/>
        <end position="508"/>
    </location>
</feature>
<dbReference type="KEGG" id="mauu:NCTC10437_03884"/>
<organism evidence="4 5">
    <name type="scientific">Mycolicibacterium aurum</name>
    <name type="common">Mycobacterium aurum</name>
    <dbReference type="NCBI Taxonomy" id="1791"/>
    <lineage>
        <taxon>Bacteria</taxon>
        <taxon>Bacillati</taxon>
        <taxon>Actinomycetota</taxon>
        <taxon>Actinomycetes</taxon>
        <taxon>Mycobacteriales</taxon>
        <taxon>Mycobacteriaceae</taxon>
        <taxon>Mycolicibacterium</taxon>
    </lineage>
</organism>
<dbReference type="PANTHER" id="PTHR33371:SF4">
    <property type="entry name" value="INTERMEMBRANE PHOSPHOLIPID TRANSPORT SYSTEM BINDING PROTEIN MLAD"/>
    <property type="match status" value="1"/>
</dbReference>
<feature type="compositionally biased region" description="Polar residues" evidence="1">
    <location>
        <begin position="456"/>
        <end position="468"/>
    </location>
</feature>
<feature type="compositionally biased region" description="Pro residues" evidence="1">
    <location>
        <begin position="476"/>
        <end position="495"/>
    </location>
</feature>
<dbReference type="InterPro" id="IPR024516">
    <property type="entry name" value="Mce_C"/>
</dbReference>
<evidence type="ECO:0000259" key="3">
    <source>
        <dbReference type="Pfam" id="PF11887"/>
    </source>
</evidence>
<dbReference type="PANTHER" id="PTHR33371">
    <property type="entry name" value="INTERMEMBRANE PHOSPHOLIPID TRANSPORT SYSTEM BINDING PROTEIN MLAD-RELATED"/>
    <property type="match status" value="1"/>
</dbReference>
<sequence length="508" mass="52964">MMATRKRLVAGTAILLAILLIAGAAFLVRQVFFGPKTITAYFPTATAIYPGDEVRVSGVKVGTIDKIEPAGTQTRMTLKVDRGVPIPLDAKAVIVAQNLVAARYVQLTPAYRSGGGATMGDGGVIPEENTAVPVEWDEVKTQLMRLSEELGPQAGVSGTSISRFVDSAANAMEGNGEKLRETLRQLSGVARIFAEGSGNIVDIIKNLQIFVSALRDSKQQIVLFQNRLASLTSVVNDSRSDLDAALTDLTFAIGEVQRFVAGSRDQTAEQIRSLGQVTQVLVDNRLALENVLHITPNAIANFENIYYPNGGSVTGAFSVSNFSNPVWFVCGLIGGVANTTAPETAKLCAQYLGPALRSIPIHNLPFPVNPYLRPAVSPDRIIYTDPKLAPGGAGPGDPPETPPTVSAYVGSGDVPPPPGWQAPPGPPGIYQPDPDAPATPSPALFPGAPIPGPPNILSNIPAQPQPQSVDGLLLPPQGPAGPPTGTPGGPPPSAPNAPLLPAEGMPPS</sequence>
<dbReference type="OrthoDB" id="4516955at2"/>
<dbReference type="NCBIfam" id="TIGR00996">
    <property type="entry name" value="Mtu_fam_mce"/>
    <property type="match status" value="1"/>
</dbReference>
<dbReference type="InterPro" id="IPR003399">
    <property type="entry name" value="Mce/MlaD"/>
</dbReference>
<dbReference type="STRING" id="1791.GCA_001049355_02082"/>
<dbReference type="Pfam" id="PF11887">
    <property type="entry name" value="Mce4_CUP1"/>
    <property type="match status" value="1"/>
</dbReference>
<dbReference type="Pfam" id="PF02470">
    <property type="entry name" value="MlaD"/>
    <property type="match status" value="1"/>
</dbReference>
<evidence type="ECO:0000313" key="5">
    <source>
        <dbReference type="Proteomes" id="UP000279306"/>
    </source>
</evidence>
<dbReference type="GO" id="GO:0005576">
    <property type="term" value="C:extracellular region"/>
    <property type="evidence" value="ECO:0007669"/>
    <property type="project" value="TreeGrafter"/>
</dbReference>
<feature type="compositionally biased region" description="Pro residues" evidence="1">
    <location>
        <begin position="414"/>
        <end position="440"/>
    </location>
</feature>
<reference evidence="4 5" key="1">
    <citation type="submission" date="2018-12" db="EMBL/GenBank/DDBJ databases">
        <authorList>
            <consortium name="Pathogen Informatics"/>
        </authorList>
    </citation>
    <scope>NUCLEOTIDE SEQUENCE [LARGE SCALE GENOMIC DNA]</scope>
    <source>
        <strain evidence="4 5">NCTC10437</strain>
    </source>
</reference>
<dbReference type="EMBL" id="LR134356">
    <property type="protein sequence ID" value="VEG56882.1"/>
    <property type="molecule type" value="Genomic_DNA"/>
</dbReference>
<accession>A0A3S4SND3</accession>
<dbReference type="RefSeq" id="WP_048631998.1">
    <property type="nucleotide sequence ID" value="NZ_CVQQ01000005.1"/>
</dbReference>
<protein>
    <submittedName>
        <fullName evidence="4">Virulence factor Mce family protein</fullName>
    </submittedName>
</protein>
<evidence type="ECO:0000256" key="1">
    <source>
        <dbReference type="SAM" id="MobiDB-lite"/>
    </source>
</evidence>
<evidence type="ECO:0000313" key="4">
    <source>
        <dbReference type="EMBL" id="VEG56882.1"/>
    </source>
</evidence>
<dbReference type="InterPro" id="IPR005693">
    <property type="entry name" value="Mce"/>
</dbReference>